<keyword evidence="4" id="KW-1185">Reference proteome</keyword>
<evidence type="ECO:0000313" key="4">
    <source>
        <dbReference type="Proteomes" id="UP000004690"/>
    </source>
</evidence>
<dbReference type="SUPFAM" id="SSF82171">
    <property type="entry name" value="DPP6 N-terminal domain-like"/>
    <property type="match status" value="1"/>
</dbReference>
<dbReference type="InterPro" id="IPR029058">
    <property type="entry name" value="AB_hydrolase_fold"/>
</dbReference>
<feature type="domain" description="Peptidase S9 prolyl oligopeptidase catalytic" evidence="2">
    <location>
        <begin position="672"/>
        <end position="841"/>
    </location>
</feature>
<protein>
    <submittedName>
        <fullName evidence="3">Prolyl oligopeptidase family protein</fullName>
    </submittedName>
</protein>
<dbReference type="eggNOG" id="COG1506">
    <property type="taxonomic scope" value="Bacteria"/>
</dbReference>
<gene>
    <name evidence="3" type="ORF">JoomaDRAFT_3769</name>
</gene>
<dbReference type="Gene3D" id="3.40.50.1820">
    <property type="entry name" value="alpha/beta hydrolase"/>
    <property type="match status" value="1"/>
</dbReference>
<dbReference type="InterPro" id="IPR001375">
    <property type="entry name" value="Peptidase_S9_cat"/>
</dbReference>
<dbReference type="GO" id="GO:0006508">
    <property type="term" value="P:proteolysis"/>
    <property type="evidence" value="ECO:0007669"/>
    <property type="project" value="InterPro"/>
</dbReference>
<evidence type="ECO:0000259" key="2">
    <source>
        <dbReference type="Pfam" id="PF00326"/>
    </source>
</evidence>
<dbReference type="SUPFAM" id="SSF53474">
    <property type="entry name" value="alpha/beta-Hydrolases"/>
    <property type="match status" value="1"/>
</dbReference>
<organism evidence="3 4">
    <name type="scientific">Galbibacter orientalis DSM 19592</name>
    <dbReference type="NCBI Taxonomy" id="926559"/>
    <lineage>
        <taxon>Bacteria</taxon>
        <taxon>Pseudomonadati</taxon>
        <taxon>Bacteroidota</taxon>
        <taxon>Flavobacteriia</taxon>
        <taxon>Flavobacteriales</taxon>
        <taxon>Flavobacteriaceae</taxon>
        <taxon>Galbibacter</taxon>
    </lineage>
</organism>
<reference evidence="3 4" key="1">
    <citation type="submission" date="2012-02" db="EMBL/GenBank/DDBJ databases">
        <title>Improved High-Quality Draft genome of Joostella marina DSM 19592.</title>
        <authorList>
            <consortium name="US DOE Joint Genome Institute (JGI-PGF)"/>
            <person name="Lucas S."/>
            <person name="Copeland A."/>
            <person name="Lapidus A."/>
            <person name="Bruce D."/>
            <person name="Goodwin L."/>
            <person name="Pitluck S."/>
            <person name="Peters L."/>
            <person name="Chertkov O."/>
            <person name="Ovchinnikova G."/>
            <person name="Kyrpides N."/>
            <person name="Mavromatis K."/>
            <person name="Detter J.C."/>
            <person name="Han C."/>
            <person name="Land M."/>
            <person name="Hauser L."/>
            <person name="Markowitz V."/>
            <person name="Cheng J.-F."/>
            <person name="Hugenholtz P."/>
            <person name="Woyke T."/>
            <person name="Wu D."/>
            <person name="Tindall B."/>
            <person name="Brambilla E."/>
            <person name="Klenk H.-P."/>
            <person name="Eisen J.A."/>
        </authorList>
    </citation>
    <scope>NUCLEOTIDE SEQUENCE [LARGE SCALE GENOMIC DNA]</scope>
    <source>
        <strain evidence="3 4">DSM 19592</strain>
    </source>
</reference>
<dbReference type="Pfam" id="PF00326">
    <property type="entry name" value="Peptidase_S9"/>
    <property type="match status" value="1"/>
</dbReference>
<dbReference type="AlphaFoldDB" id="I3CAQ6"/>
<dbReference type="EMBL" id="JH651379">
    <property type="protein sequence ID" value="EIJ40699.1"/>
    <property type="molecule type" value="Genomic_DNA"/>
</dbReference>
<name>I3CAQ6_9FLAO</name>
<dbReference type="GO" id="GO:0004252">
    <property type="term" value="F:serine-type endopeptidase activity"/>
    <property type="evidence" value="ECO:0007669"/>
    <property type="project" value="TreeGrafter"/>
</dbReference>
<dbReference type="HOGENOM" id="CLU_014586_1_0_10"/>
<dbReference type="PANTHER" id="PTHR42776">
    <property type="entry name" value="SERINE PEPTIDASE S9 FAMILY MEMBER"/>
    <property type="match status" value="1"/>
</dbReference>
<evidence type="ECO:0000256" key="1">
    <source>
        <dbReference type="ARBA" id="ARBA00022801"/>
    </source>
</evidence>
<evidence type="ECO:0000313" key="3">
    <source>
        <dbReference type="EMBL" id="EIJ40699.1"/>
    </source>
</evidence>
<sequence>MKLHSIKHILYTLLSVIFLLPTITRAQKTLKPITESDYHLWYDLHLSKLSLNGSWVSYTLSNLEIDSLCIQETKGTKSYRFKDGYGLQFLGDHKAAFGIKNQMVYLDLTSGHMTYYPKKTEFAISDDQTYIFRLEKDTNKLSIIHDRDSDSLTISNVNKYSYDETSDRLAIIIKDSNTYSMEVIALKKGFPKITILAPQKRPILQIGWHPKGKALAYALTSSENSAGFLGYYHFENKTEKHFDPLISNNFPKSHILEPSWEYPFMFSLDGSKIFFAHKRREAVQSSEIPQVWKYTDPFPYKIMNATQGWKNTSHVSVWDVKKNKSLRITDEEFPQAIYKNANNQVLVYNQSTYGFKTHYRNRIDLYGMNLVTGKRTLLIKKYDHSINQLKRSPSGRFLLYGHQGQWWCYDMKKQKKINLTAKYSSPESYKIMMNGLESPVGWNENETAVFMYDKYDLWKVFLDDKTPVRITRGKEKGITYSLINPHIKSETPYVNEQALFFSMTKGLLRGYAYSKNKKNIHTIDFKSFYTERSISSPDGKSIAYTTETNKRPTAIKYFSIQNKKLKTLVQSNPHYKTYQWYHTDTITYSNKHGKRLIGTLRYPIGYQKDSLYPMIVNIYEKKSQFYNDYINPSQYNHSGVNASNLTSKGYFVFLPDIVYEVGEPGFSAVDCIVSGTKAAIKTAAIDPKRIGLTGYSFGGYETMFTITQTHLFTAAAAGAGISSFNWNYVTTEQQIAYRYYMHEDYQFRLKNSLYDDYQGYLDNSPLYHAKNVQTPLLLYAGDKDDHVSYKQSIAFHLALKRLHRENALLIYPGETHSIIAPTHQRDITRKIEQWFGHYLKDESKAGWTP</sequence>
<accession>I3CAQ6</accession>
<dbReference type="Proteomes" id="UP000004690">
    <property type="component" value="Unassembled WGS sequence"/>
</dbReference>
<proteinExistence type="predicted"/>
<dbReference type="PANTHER" id="PTHR42776:SF27">
    <property type="entry name" value="DIPEPTIDYL PEPTIDASE FAMILY MEMBER 6"/>
    <property type="match status" value="1"/>
</dbReference>
<dbReference type="OrthoDB" id="9812921at2"/>
<dbReference type="RefSeq" id="WP_008615204.1">
    <property type="nucleotide sequence ID" value="NZ_JH651379.1"/>
</dbReference>
<keyword evidence="1" id="KW-0378">Hydrolase</keyword>
<dbReference type="STRING" id="926559.JoomaDRAFT_3769"/>